<dbReference type="AlphaFoldDB" id="A0A919MQN7"/>
<evidence type="ECO:0000313" key="3">
    <source>
        <dbReference type="EMBL" id="GIE53841.1"/>
    </source>
</evidence>
<dbReference type="InterPro" id="IPR028994">
    <property type="entry name" value="Integrin_alpha_N"/>
</dbReference>
<evidence type="ECO:0000256" key="2">
    <source>
        <dbReference type="SAM" id="SignalP"/>
    </source>
</evidence>
<dbReference type="Gene3D" id="2.130.10.130">
    <property type="entry name" value="Integrin alpha, N-terminal"/>
    <property type="match status" value="2"/>
</dbReference>
<keyword evidence="1 2" id="KW-0732">Signal</keyword>
<dbReference type="Pfam" id="PF13517">
    <property type="entry name" value="FG-GAP_3"/>
    <property type="match status" value="2"/>
</dbReference>
<gene>
    <name evidence="3" type="ORF">Ani05nite_73750</name>
</gene>
<sequence>MRLSTVPGVLLTAAVATASLAAPAPAGAAVPAALRAAPATASCHPAGVTAADTAIAQRLRPAMTGRRLGRSVNGYTISCARAIVEQVKRRGLPVRAAVIAVTTAITESTLHNYTVAVDHDSLGLFQQRPSMGWGWPEQLLDPRFATDAFLDKMIRLHPGDGWAAGDIGQISQRVQVSRYPAAYAPEANDARLIVAQLWSGPAAAPPPARPGPGGKKAGPFGTTLLKTVPGFPAALDQRHQVLLADWNGDGESDLVVVQPSGTVTGKTEVRVVNGAYDFQHLLLNTATALPATDTPPDFAVADWNADGRPDLLVIQRPGPAGGRTVVKILDGASYLQRTLLETATALGPADACHAFSVAEWNADGHPDLVVVRRCGTASGKTEVRVLDGASNFQRYLQESVTALGRAGADHSFAVADWNGDLYPDLVVLRRSGAKSERTVLQVLNGATRFRSFLVKNSVAPVSTDARHSLAVTDWNQDGRFDLVVVQKWGTAGGRTEARILAG</sequence>
<organism evidence="3 4">
    <name type="scientific">Actinoplanes nipponensis</name>
    <dbReference type="NCBI Taxonomy" id="135950"/>
    <lineage>
        <taxon>Bacteria</taxon>
        <taxon>Bacillati</taxon>
        <taxon>Actinomycetota</taxon>
        <taxon>Actinomycetes</taxon>
        <taxon>Micromonosporales</taxon>
        <taxon>Micromonosporaceae</taxon>
        <taxon>Actinoplanes</taxon>
    </lineage>
</organism>
<dbReference type="PANTHER" id="PTHR46580">
    <property type="entry name" value="SENSOR KINASE-RELATED"/>
    <property type="match status" value="1"/>
</dbReference>
<accession>A0A919MQN7</accession>
<dbReference type="SUPFAM" id="SSF69318">
    <property type="entry name" value="Integrin alpha N-terminal domain"/>
    <property type="match status" value="1"/>
</dbReference>
<keyword evidence="4" id="KW-1185">Reference proteome</keyword>
<dbReference type="EMBL" id="BOMQ01000090">
    <property type="protein sequence ID" value="GIE53841.1"/>
    <property type="molecule type" value="Genomic_DNA"/>
</dbReference>
<reference evidence="3" key="1">
    <citation type="submission" date="2021-01" db="EMBL/GenBank/DDBJ databases">
        <title>Whole genome shotgun sequence of Actinoplanes nipponensis NBRC 14063.</title>
        <authorList>
            <person name="Komaki H."/>
            <person name="Tamura T."/>
        </authorList>
    </citation>
    <scope>NUCLEOTIDE SEQUENCE</scope>
    <source>
        <strain evidence="3">NBRC 14063</strain>
    </source>
</reference>
<evidence type="ECO:0000313" key="4">
    <source>
        <dbReference type="Proteomes" id="UP000647172"/>
    </source>
</evidence>
<protein>
    <recommendedName>
        <fullName evidence="5">Repeat domain-containing protein</fullName>
    </recommendedName>
</protein>
<feature type="signal peptide" evidence="2">
    <location>
        <begin position="1"/>
        <end position="28"/>
    </location>
</feature>
<dbReference type="PANTHER" id="PTHR46580:SF2">
    <property type="entry name" value="MAM DOMAIN-CONTAINING PROTEIN"/>
    <property type="match status" value="1"/>
</dbReference>
<evidence type="ECO:0000256" key="1">
    <source>
        <dbReference type="ARBA" id="ARBA00022729"/>
    </source>
</evidence>
<dbReference type="RefSeq" id="WP_203776200.1">
    <property type="nucleotide sequence ID" value="NZ_BAAAYJ010000059.1"/>
</dbReference>
<evidence type="ECO:0008006" key="5">
    <source>
        <dbReference type="Google" id="ProtNLM"/>
    </source>
</evidence>
<dbReference type="Proteomes" id="UP000647172">
    <property type="component" value="Unassembled WGS sequence"/>
</dbReference>
<proteinExistence type="predicted"/>
<name>A0A919MQN7_9ACTN</name>
<feature type="chain" id="PRO_5036975254" description="Repeat domain-containing protein" evidence="2">
    <location>
        <begin position="29"/>
        <end position="502"/>
    </location>
</feature>
<dbReference type="InterPro" id="IPR013517">
    <property type="entry name" value="FG-GAP"/>
</dbReference>
<comment type="caution">
    <text evidence="3">The sequence shown here is derived from an EMBL/GenBank/DDBJ whole genome shotgun (WGS) entry which is preliminary data.</text>
</comment>